<evidence type="ECO:0000313" key="2">
    <source>
        <dbReference type="Proteomes" id="UP000183975"/>
    </source>
</evidence>
<dbReference type="EMBL" id="FRAH01000134">
    <property type="protein sequence ID" value="SHL54451.1"/>
    <property type="molecule type" value="Genomic_DNA"/>
</dbReference>
<dbReference type="AlphaFoldDB" id="A0A1M7BHM7"/>
<name>A0A1M7BHM7_9FIRM</name>
<proteinExistence type="predicted"/>
<dbReference type="OrthoDB" id="2076569at2"/>
<protein>
    <submittedName>
        <fullName evidence="1">Uncharacterized protein</fullName>
    </submittedName>
</protein>
<dbReference type="Proteomes" id="UP000183975">
    <property type="component" value="Unassembled WGS sequence"/>
</dbReference>
<gene>
    <name evidence="1" type="ORF">SAMN02745138_03569</name>
</gene>
<organism evidence="1 2">
    <name type="scientific">Anaerotignum lactatifermentans DSM 14214</name>
    <dbReference type="NCBI Taxonomy" id="1121323"/>
    <lineage>
        <taxon>Bacteria</taxon>
        <taxon>Bacillati</taxon>
        <taxon>Bacillota</taxon>
        <taxon>Clostridia</taxon>
        <taxon>Lachnospirales</taxon>
        <taxon>Anaerotignaceae</taxon>
        <taxon>Anaerotignum</taxon>
    </lineage>
</organism>
<evidence type="ECO:0000313" key="1">
    <source>
        <dbReference type="EMBL" id="SHL54451.1"/>
    </source>
</evidence>
<accession>A0A1M7BHM7</accession>
<dbReference type="RefSeq" id="WP_072853987.1">
    <property type="nucleotide sequence ID" value="NZ_FRAH01000134.1"/>
</dbReference>
<keyword evidence="2" id="KW-1185">Reference proteome</keyword>
<sequence>MSEIENLQKTFRAYEKRYQKAEAMGIDESSRFYEAKCEIEHRYVALYFAVEMIKSLKNKCHEAGFKKYCYEYYQLIAKEIVPYNVIINENGKKEYIAQKVKVSSKDYQVIEVYNKAKQAYSSFQEMNFDEDDKNKVCKKILENILSILNWMLIVREILFPVNRGKFDMICNM</sequence>
<reference evidence="1 2" key="1">
    <citation type="submission" date="2016-11" db="EMBL/GenBank/DDBJ databases">
        <authorList>
            <person name="Jaros S."/>
            <person name="Januszkiewicz K."/>
            <person name="Wedrychowicz H."/>
        </authorList>
    </citation>
    <scope>NUCLEOTIDE SEQUENCE [LARGE SCALE GENOMIC DNA]</scope>
    <source>
        <strain evidence="1 2">DSM 14214</strain>
    </source>
</reference>